<dbReference type="InterPro" id="IPR047127">
    <property type="entry name" value="MutT-like"/>
</dbReference>
<evidence type="ECO:0000256" key="7">
    <source>
        <dbReference type="ARBA" id="ARBA00022801"/>
    </source>
</evidence>
<evidence type="ECO:0000256" key="6">
    <source>
        <dbReference type="ARBA" id="ARBA00022763"/>
    </source>
</evidence>
<dbReference type="InterPro" id="IPR015797">
    <property type="entry name" value="NUDIX_hydrolase-like_dom_sf"/>
</dbReference>
<evidence type="ECO:0000259" key="17">
    <source>
        <dbReference type="PROSITE" id="PS51462"/>
    </source>
</evidence>
<evidence type="ECO:0000256" key="4">
    <source>
        <dbReference type="ARBA" id="ARBA00022705"/>
    </source>
</evidence>
<evidence type="ECO:0000256" key="9">
    <source>
        <dbReference type="ARBA" id="ARBA00023204"/>
    </source>
</evidence>
<dbReference type="PANTHER" id="PTHR47707">
    <property type="entry name" value="8-OXO-DGTP DIPHOSPHATASE"/>
    <property type="match status" value="1"/>
</dbReference>
<dbReference type="Pfam" id="PF14815">
    <property type="entry name" value="NUDIX_4"/>
    <property type="match status" value="1"/>
</dbReference>
<evidence type="ECO:0000256" key="12">
    <source>
        <dbReference type="ARBA" id="ARBA00038905"/>
    </source>
</evidence>
<gene>
    <name evidence="18" type="ORF">J7I44_10165</name>
</gene>
<dbReference type="CDD" id="cd03425">
    <property type="entry name" value="NUDIX_MutT_NudA_like"/>
    <property type="match status" value="1"/>
</dbReference>
<evidence type="ECO:0000256" key="5">
    <source>
        <dbReference type="ARBA" id="ARBA00022723"/>
    </source>
</evidence>
<dbReference type="InterPro" id="IPR000086">
    <property type="entry name" value="NUDIX_hydrolase_dom"/>
</dbReference>
<dbReference type="RefSeq" id="WP_209619883.1">
    <property type="nucleotide sequence ID" value="NZ_JAGJRS010000019.1"/>
</dbReference>
<comment type="catalytic activity">
    <reaction evidence="11">
        <text>8-oxo-GTP + H2O = 8-oxo-GMP + diphosphate + H(+)</text>
        <dbReference type="Rhea" id="RHEA:67616"/>
        <dbReference type="ChEBI" id="CHEBI:15377"/>
        <dbReference type="ChEBI" id="CHEBI:15378"/>
        <dbReference type="ChEBI" id="CHEBI:33019"/>
        <dbReference type="ChEBI" id="CHEBI:143553"/>
        <dbReference type="ChEBI" id="CHEBI:145694"/>
    </reaction>
</comment>
<keyword evidence="6" id="KW-0227">DNA damage</keyword>
<dbReference type="PANTHER" id="PTHR47707:SF1">
    <property type="entry name" value="NUDIX HYDROLASE FAMILY PROTEIN"/>
    <property type="match status" value="1"/>
</dbReference>
<comment type="similarity">
    <text evidence="2">Belongs to the Nudix hydrolase family.</text>
</comment>
<dbReference type="PROSITE" id="PS00893">
    <property type="entry name" value="NUDIX_BOX"/>
    <property type="match status" value="1"/>
</dbReference>
<protein>
    <recommendedName>
        <fullName evidence="13">8-oxo-dGTP diphosphatase</fullName>
        <ecNumber evidence="12">3.6.1.55</ecNumber>
    </recommendedName>
    <alternativeName>
        <fullName evidence="16">7,8-dihydro-8-oxoguanine-triphosphatase</fullName>
    </alternativeName>
    <alternativeName>
        <fullName evidence="15">Mutator protein MutT</fullName>
    </alternativeName>
    <alternativeName>
        <fullName evidence="14">dGTP pyrophosphohydrolase</fullName>
    </alternativeName>
</protein>
<evidence type="ECO:0000256" key="13">
    <source>
        <dbReference type="ARBA" id="ARBA00040794"/>
    </source>
</evidence>
<evidence type="ECO:0000256" key="11">
    <source>
        <dbReference type="ARBA" id="ARBA00036904"/>
    </source>
</evidence>
<comment type="cofactor">
    <cofactor evidence="1">
        <name>Mg(2+)</name>
        <dbReference type="ChEBI" id="CHEBI:18420"/>
    </cofactor>
</comment>
<feature type="domain" description="Nudix hydrolase" evidence="17">
    <location>
        <begin position="5"/>
        <end position="132"/>
    </location>
</feature>
<evidence type="ECO:0000256" key="16">
    <source>
        <dbReference type="ARBA" id="ARBA00042798"/>
    </source>
</evidence>
<dbReference type="Gene3D" id="3.90.79.10">
    <property type="entry name" value="Nucleoside Triphosphate Pyrophosphohydrolase"/>
    <property type="match status" value="1"/>
</dbReference>
<sequence>MGLAVMHVMAGVLVDTDGQVLLAQRPPGKHLAGMWEFPGGKLEPGERPAAGLARELREELGVEIALDRATPLVRVRWNYGERDLLLDAWQVAAWRGTPRSVEGQALQWCWPSEIAPAVLAPADREILKTLPSGRPVRQ</sequence>
<dbReference type="InterPro" id="IPR029119">
    <property type="entry name" value="MutY_C"/>
</dbReference>
<dbReference type="EMBL" id="JAGJRS010000019">
    <property type="protein sequence ID" value="MBP1474665.1"/>
    <property type="molecule type" value="Genomic_DNA"/>
</dbReference>
<keyword evidence="5" id="KW-0479">Metal-binding</keyword>
<reference evidence="18 19" key="1">
    <citation type="submission" date="2021-04" db="EMBL/GenBank/DDBJ databases">
        <authorList>
            <person name="Huq M.A."/>
        </authorList>
    </citation>
    <scope>NUCLEOTIDE SEQUENCE [LARGE SCALE GENOMIC DNA]</scope>
    <source>
        <strain evidence="18 19">MAH-13</strain>
    </source>
</reference>
<comment type="caution">
    <text evidence="18">The sequence shown here is derived from an EMBL/GenBank/DDBJ whole genome shotgun (WGS) entry which is preliminary data.</text>
</comment>
<keyword evidence="3" id="KW-0515">Mutator protein</keyword>
<keyword evidence="7" id="KW-0378">Hydrolase</keyword>
<dbReference type="PROSITE" id="PS51462">
    <property type="entry name" value="NUDIX"/>
    <property type="match status" value="1"/>
</dbReference>
<dbReference type="InterPro" id="IPR020084">
    <property type="entry name" value="NUDIX_hydrolase_CS"/>
</dbReference>
<accession>A0ABS4DNL6</accession>
<keyword evidence="8" id="KW-0460">Magnesium</keyword>
<comment type="catalytic activity">
    <reaction evidence="10">
        <text>8-oxo-dGTP + H2O = 8-oxo-dGMP + diphosphate + H(+)</text>
        <dbReference type="Rhea" id="RHEA:31575"/>
        <dbReference type="ChEBI" id="CHEBI:15377"/>
        <dbReference type="ChEBI" id="CHEBI:15378"/>
        <dbReference type="ChEBI" id="CHEBI:33019"/>
        <dbReference type="ChEBI" id="CHEBI:63224"/>
        <dbReference type="ChEBI" id="CHEBI:77896"/>
        <dbReference type="EC" id="3.6.1.55"/>
    </reaction>
</comment>
<evidence type="ECO:0000256" key="3">
    <source>
        <dbReference type="ARBA" id="ARBA00022457"/>
    </source>
</evidence>
<evidence type="ECO:0000313" key="18">
    <source>
        <dbReference type="EMBL" id="MBP1474665.1"/>
    </source>
</evidence>
<keyword evidence="4" id="KW-0235">DNA replication</keyword>
<evidence type="ECO:0000256" key="1">
    <source>
        <dbReference type="ARBA" id="ARBA00001946"/>
    </source>
</evidence>
<dbReference type="Proteomes" id="UP000823790">
    <property type="component" value="Unassembled WGS sequence"/>
</dbReference>
<dbReference type="PRINTS" id="PR00502">
    <property type="entry name" value="NUDIXFAMILY"/>
</dbReference>
<dbReference type="InterPro" id="IPR020476">
    <property type="entry name" value="Nudix_hydrolase"/>
</dbReference>
<evidence type="ECO:0000313" key="19">
    <source>
        <dbReference type="Proteomes" id="UP000823790"/>
    </source>
</evidence>
<name>A0ABS4DNL6_9GAMM</name>
<evidence type="ECO:0000256" key="14">
    <source>
        <dbReference type="ARBA" id="ARBA00041592"/>
    </source>
</evidence>
<dbReference type="EC" id="3.6.1.55" evidence="12"/>
<evidence type="ECO:0000256" key="8">
    <source>
        <dbReference type="ARBA" id="ARBA00022842"/>
    </source>
</evidence>
<keyword evidence="19" id="KW-1185">Reference proteome</keyword>
<dbReference type="SUPFAM" id="SSF55811">
    <property type="entry name" value="Nudix"/>
    <property type="match status" value="1"/>
</dbReference>
<evidence type="ECO:0000256" key="10">
    <source>
        <dbReference type="ARBA" id="ARBA00035861"/>
    </source>
</evidence>
<organism evidence="18 19">
    <name type="scientific">Frateuria flava</name>
    <dbReference type="NCBI Taxonomy" id="2821489"/>
    <lineage>
        <taxon>Bacteria</taxon>
        <taxon>Pseudomonadati</taxon>
        <taxon>Pseudomonadota</taxon>
        <taxon>Gammaproteobacteria</taxon>
        <taxon>Lysobacterales</taxon>
        <taxon>Rhodanobacteraceae</taxon>
        <taxon>Frateuria</taxon>
    </lineage>
</organism>
<evidence type="ECO:0000256" key="15">
    <source>
        <dbReference type="ARBA" id="ARBA00041979"/>
    </source>
</evidence>
<keyword evidence="9" id="KW-0234">DNA repair</keyword>
<proteinExistence type="inferred from homology"/>
<evidence type="ECO:0000256" key="2">
    <source>
        <dbReference type="ARBA" id="ARBA00005582"/>
    </source>
</evidence>